<dbReference type="EMBL" id="CDHN01000001">
    <property type="protein sequence ID" value="CEJ82431.1"/>
    <property type="molecule type" value="Genomic_DNA"/>
</dbReference>
<evidence type="ECO:0000256" key="1">
    <source>
        <dbReference type="ARBA" id="ARBA00003572"/>
    </source>
</evidence>
<evidence type="ECO:0000256" key="9">
    <source>
        <dbReference type="ARBA" id="ARBA00022741"/>
    </source>
</evidence>
<dbReference type="GO" id="GO:0008531">
    <property type="term" value="F:riboflavin kinase activity"/>
    <property type="evidence" value="ECO:0007669"/>
    <property type="project" value="UniProtKB-EC"/>
</dbReference>
<proteinExistence type="inferred from homology"/>
<evidence type="ECO:0000256" key="5">
    <source>
        <dbReference type="ARBA" id="ARBA00017394"/>
    </source>
</evidence>
<evidence type="ECO:0000256" key="3">
    <source>
        <dbReference type="ARBA" id="ARBA00010108"/>
    </source>
</evidence>
<evidence type="ECO:0000256" key="10">
    <source>
        <dbReference type="ARBA" id="ARBA00022777"/>
    </source>
</evidence>
<evidence type="ECO:0000256" key="8">
    <source>
        <dbReference type="ARBA" id="ARBA00022679"/>
    </source>
</evidence>
<evidence type="ECO:0000313" key="17">
    <source>
        <dbReference type="Proteomes" id="UP000039046"/>
    </source>
</evidence>
<keyword evidence="11" id="KW-0067">ATP-binding</keyword>
<sequence>MRPLLRKAKSSATLRQDRPPSPPPPLPGFVTETVPPPPYQQSQNHLSPNNHREQPELRRARSSSALDIPPLPPRPTTASGSASREASPFRKALDDAQYFASGLITKPYVTSKHFSIVRHSSAVIWYRGPTTSIAITIFSSTPVPPGRTLWLQQRGHSGNMGMALKAMVGNKSSWIDVTPVRETAASNIDAADERAYQRDIRRVLAKVSNHHSRETHILRIPSSCQDGYFRLVLCHDTKVLCGSPVFRLASTSSDMSSLRGASITTAPLEMGVKVASTIGQQTIRKYTGVAGLVVGKAMGNKGKLVSKMAFGSAGEVLTESRRARYERLLGENMLADRLLIIGSPEGPEGPYPIYFSGQVQLGTGQTLNGAGYPTANVHAIPAHIAQLDGVYAAWISIDPDEWVEGVVSMLPTTTSRTGVVSNNYAATHILRDLDGISLVGTKIRIALMGCIRASSYSGEPTDLAAQHAQDVSATLTTLALPAWSASAALSKIKEAKRARTFTDRVAETADRVPLHWAGVRSQSALVQEASMGVGGVYIVR</sequence>
<keyword evidence="6" id="KW-0285">Flavoprotein</keyword>
<dbReference type="OrthoDB" id="1881at2759"/>
<evidence type="ECO:0000256" key="12">
    <source>
        <dbReference type="ARBA" id="ARBA00029960"/>
    </source>
</evidence>
<dbReference type="PANTHER" id="PTHR22749">
    <property type="entry name" value="RIBOFLAVIN KINASE/FMN ADENYLYLTRANSFERASE"/>
    <property type="match status" value="1"/>
</dbReference>
<organism evidence="16 17">
    <name type="scientific">[Torrubiella] hemipterigena</name>
    <dbReference type="NCBI Taxonomy" id="1531966"/>
    <lineage>
        <taxon>Eukaryota</taxon>
        <taxon>Fungi</taxon>
        <taxon>Dikarya</taxon>
        <taxon>Ascomycota</taxon>
        <taxon>Pezizomycotina</taxon>
        <taxon>Sordariomycetes</taxon>
        <taxon>Hypocreomycetidae</taxon>
        <taxon>Hypocreales</taxon>
        <taxon>Clavicipitaceae</taxon>
        <taxon>Clavicipitaceae incertae sedis</taxon>
        <taxon>'Torrubiella' clade</taxon>
    </lineage>
</organism>
<evidence type="ECO:0000259" key="15">
    <source>
        <dbReference type="SMART" id="SM00904"/>
    </source>
</evidence>
<feature type="compositionally biased region" description="Polar residues" evidence="14">
    <location>
        <begin position="40"/>
        <end position="49"/>
    </location>
</feature>
<dbReference type="InterPro" id="IPR015865">
    <property type="entry name" value="Riboflavin_kinase_bac/euk"/>
</dbReference>
<feature type="domain" description="Riboflavin kinase" evidence="15">
    <location>
        <begin position="348"/>
        <end position="479"/>
    </location>
</feature>
<dbReference type="Gene3D" id="2.40.30.30">
    <property type="entry name" value="Riboflavin kinase-like"/>
    <property type="match status" value="1"/>
</dbReference>
<keyword evidence="9" id="KW-0547">Nucleotide-binding</keyword>
<dbReference type="InterPro" id="IPR023468">
    <property type="entry name" value="Riboflavin_kinase"/>
</dbReference>
<evidence type="ECO:0000256" key="6">
    <source>
        <dbReference type="ARBA" id="ARBA00022630"/>
    </source>
</evidence>
<keyword evidence="10" id="KW-0418">Kinase</keyword>
<comment type="function">
    <text evidence="1">Catalyzes the phosphorylation of riboflavin (vitamin B2) to form flavin mononucleotide (FMN) coenzyme.</text>
</comment>
<evidence type="ECO:0000256" key="2">
    <source>
        <dbReference type="ARBA" id="ARBA00005201"/>
    </source>
</evidence>
<dbReference type="SMART" id="SM00904">
    <property type="entry name" value="Flavokinase"/>
    <property type="match status" value="1"/>
</dbReference>
<dbReference type="GO" id="GO:0005524">
    <property type="term" value="F:ATP binding"/>
    <property type="evidence" value="ECO:0007669"/>
    <property type="project" value="UniProtKB-KW"/>
</dbReference>
<dbReference type="PANTHER" id="PTHR22749:SF6">
    <property type="entry name" value="RIBOFLAVIN KINASE"/>
    <property type="match status" value="1"/>
</dbReference>
<evidence type="ECO:0000313" key="16">
    <source>
        <dbReference type="EMBL" id="CEJ82431.1"/>
    </source>
</evidence>
<keyword evidence="8" id="KW-0808">Transferase</keyword>
<evidence type="ECO:0000256" key="11">
    <source>
        <dbReference type="ARBA" id="ARBA00022840"/>
    </source>
</evidence>
<dbReference type="Proteomes" id="UP000039046">
    <property type="component" value="Unassembled WGS sequence"/>
</dbReference>
<dbReference type="GO" id="GO:0009231">
    <property type="term" value="P:riboflavin biosynthetic process"/>
    <property type="evidence" value="ECO:0007669"/>
    <property type="project" value="InterPro"/>
</dbReference>
<dbReference type="HOGENOM" id="CLU_022880_1_0_1"/>
<dbReference type="GO" id="GO:0005739">
    <property type="term" value="C:mitochondrion"/>
    <property type="evidence" value="ECO:0007669"/>
    <property type="project" value="TreeGrafter"/>
</dbReference>
<evidence type="ECO:0000256" key="4">
    <source>
        <dbReference type="ARBA" id="ARBA00012105"/>
    </source>
</evidence>
<reference evidence="16 17" key="1">
    <citation type="journal article" date="2015" name="Genome Announc.">
        <title>Draft Genome Sequence and Gene Annotation of the Entomopathogenic Fungus Verticillium hemipterigenum.</title>
        <authorList>
            <person name="Horn F."/>
            <person name="Habel A."/>
            <person name="Scharf D.H."/>
            <person name="Dworschak J."/>
            <person name="Brakhage A.A."/>
            <person name="Guthke R."/>
            <person name="Hertweck C."/>
            <person name="Linde J."/>
        </authorList>
    </citation>
    <scope>NUCLEOTIDE SEQUENCE [LARGE SCALE GENOMIC DNA]</scope>
</reference>
<keyword evidence="17" id="KW-1185">Reference proteome</keyword>
<dbReference type="SUPFAM" id="SSF82114">
    <property type="entry name" value="Riboflavin kinase-like"/>
    <property type="match status" value="1"/>
</dbReference>
<feature type="region of interest" description="Disordered" evidence="14">
    <location>
        <begin position="1"/>
        <end position="88"/>
    </location>
</feature>
<dbReference type="InterPro" id="IPR023465">
    <property type="entry name" value="Riboflavin_kinase_dom_sf"/>
</dbReference>
<evidence type="ECO:0000256" key="7">
    <source>
        <dbReference type="ARBA" id="ARBA00022643"/>
    </source>
</evidence>
<dbReference type="AlphaFoldDB" id="A0A0A1SVX0"/>
<dbReference type="UniPathway" id="UPA00276">
    <property type="reaction ID" value="UER00406"/>
</dbReference>
<evidence type="ECO:0000256" key="14">
    <source>
        <dbReference type="SAM" id="MobiDB-lite"/>
    </source>
</evidence>
<gene>
    <name evidence="16" type="ORF">VHEMI02494</name>
</gene>
<feature type="compositionally biased region" description="Basic and acidic residues" evidence="14">
    <location>
        <begin position="50"/>
        <end position="59"/>
    </location>
</feature>
<dbReference type="Pfam" id="PF01687">
    <property type="entry name" value="Flavokinase"/>
    <property type="match status" value="1"/>
</dbReference>
<comment type="catalytic activity">
    <reaction evidence="13">
        <text>riboflavin + ATP = FMN + ADP + H(+)</text>
        <dbReference type="Rhea" id="RHEA:14357"/>
        <dbReference type="ChEBI" id="CHEBI:15378"/>
        <dbReference type="ChEBI" id="CHEBI:30616"/>
        <dbReference type="ChEBI" id="CHEBI:57986"/>
        <dbReference type="ChEBI" id="CHEBI:58210"/>
        <dbReference type="ChEBI" id="CHEBI:456216"/>
        <dbReference type="EC" id="2.7.1.26"/>
    </reaction>
</comment>
<accession>A0A0A1SVX0</accession>
<keyword evidence="7" id="KW-0288">FMN</keyword>
<dbReference type="GO" id="GO:0009398">
    <property type="term" value="P:FMN biosynthetic process"/>
    <property type="evidence" value="ECO:0007669"/>
    <property type="project" value="UniProtKB-UniPathway"/>
</dbReference>
<comment type="pathway">
    <text evidence="2">Cofactor biosynthesis; FMN biosynthesis; FMN from riboflavin (ATP route): step 1/1.</text>
</comment>
<name>A0A0A1SVX0_9HYPO</name>
<protein>
    <recommendedName>
        <fullName evidence="5">Riboflavin kinase</fullName>
        <ecNumber evidence="4">2.7.1.26</ecNumber>
    </recommendedName>
    <alternativeName>
        <fullName evidence="12">Flavin mononucleotide kinase 1</fullName>
    </alternativeName>
</protein>
<evidence type="ECO:0000256" key="13">
    <source>
        <dbReference type="ARBA" id="ARBA00047880"/>
    </source>
</evidence>
<comment type="similarity">
    <text evidence="3">Belongs to the flavokinase family.</text>
</comment>
<dbReference type="EC" id="2.7.1.26" evidence="4"/>